<keyword evidence="6" id="KW-0694">RNA-binding</keyword>
<dbReference type="GO" id="GO:0005634">
    <property type="term" value="C:nucleus"/>
    <property type="evidence" value="ECO:0000318"/>
    <property type="project" value="GO_Central"/>
</dbReference>
<dbReference type="InterPro" id="IPR011545">
    <property type="entry name" value="DEAD/DEAH_box_helicase_dom"/>
</dbReference>
<evidence type="ECO:0000259" key="12">
    <source>
        <dbReference type="PROSITE" id="PS51194"/>
    </source>
</evidence>
<keyword evidence="2" id="KW-0547">Nucleotide-binding</keyword>
<dbReference type="Pfam" id="PF00270">
    <property type="entry name" value="DEAD"/>
    <property type="match status" value="1"/>
</dbReference>
<reference evidence="15" key="2">
    <citation type="submission" date="2025-08" db="UniProtKB">
        <authorList>
            <consortium name="RefSeq"/>
        </authorList>
    </citation>
    <scope>IDENTIFICATION</scope>
    <source>
        <tissue evidence="15">Leaf</tissue>
    </source>
</reference>
<evidence type="ECO:0000259" key="13">
    <source>
        <dbReference type="PROSITE" id="PS51195"/>
    </source>
</evidence>
<name>A0A9R0IUA8_SPIOL</name>
<feature type="region of interest" description="Disordered" evidence="10">
    <location>
        <begin position="1"/>
        <end position="183"/>
    </location>
</feature>
<evidence type="ECO:0000256" key="4">
    <source>
        <dbReference type="ARBA" id="ARBA00022806"/>
    </source>
</evidence>
<gene>
    <name evidence="15" type="primary">LOC110795003</name>
</gene>
<dbReference type="SUPFAM" id="SSF52540">
    <property type="entry name" value="P-loop containing nucleoside triphosphate hydrolases"/>
    <property type="match status" value="1"/>
</dbReference>
<reference evidence="14" key="1">
    <citation type="journal article" date="2021" name="Nat. Commun.">
        <title>Genomic analyses provide insights into spinach domestication and the genetic basis of agronomic traits.</title>
        <authorList>
            <person name="Cai X."/>
            <person name="Sun X."/>
            <person name="Xu C."/>
            <person name="Sun H."/>
            <person name="Wang X."/>
            <person name="Ge C."/>
            <person name="Zhang Z."/>
            <person name="Wang Q."/>
            <person name="Fei Z."/>
            <person name="Jiao C."/>
            <person name="Wang Q."/>
        </authorList>
    </citation>
    <scope>NUCLEOTIDE SEQUENCE [LARGE SCALE GENOMIC DNA]</scope>
    <source>
        <strain evidence="14">cv. Varoflay</strain>
    </source>
</reference>
<dbReference type="FunFam" id="3.40.50.300:FF:000397">
    <property type="entry name" value="Probable ATP-dependent RNA helicase DDX4"/>
    <property type="match status" value="1"/>
</dbReference>
<dbReference type="InterPro" id="IPR014014">
    <property type="entry name" value="RNA_helicase_DEAD_Q_motif"/>
</dbReference>
<evidence type="ECO:0000256" key="5">
    <source>
        <dbReference type="ARBA" id="ARBA00022840"/>
    </source>
</evidence>
<dbReference type="Gene3D" id="3.40.50.300">
    <property type="entry name" value="P-loop containing nucleotide triphosphate hydrolases"/>
    <property type="match status" value="2"/>
</dbReference>
<comment type="catalytic activity">
    <reaction evidence="8">
        <text>ATP + H2O = ADP + phosphate + H(+)</text>
        <dbReference type="Rhea" id="RHEA:13065"/>
        <dbReference type="ChEBI" id="CHEBI:15377"/>
        <dbReference type="ChEBI" id="CHEBI:15378"/>
        <dbReference type="ChEBI" id="CHEBI:30616"/>
        <dbReference type="ChEBI" id="CHEBI:43474"/>
        <dbReference type="ChEBI" id="CHEBI:456216"/>
        <dbReference type="EC" id="3.6.4.13"/>
    </reaction>
</comment>
<organism evidence="14 15">
    <name type="scientific">Spinacia oleracea</name>
    <name type="common">Spinach</name>
    <dbReference type="NCBI Taxonomy" id="3562"/>
    <lineage>
        <taxon>Eukaryota</taxon>
        <taxon>Viridiplantae</taxon>
        <taxon>Streptophyta</taxon>
        <taxon>Embryophyta</taxon>
        <taxon>Tracheophyta</taxon>
        <taxon>Spermatophyta</taxon>
        <taxon>Magnoliopsida</taxon>
        <taxon>eudicotyledons</taxon>
        <taxon>Gunneridae</taxon>
        <taxon>Pentapetalae</taxon>
        <taxon>Caryophyllales</taxon>
        <taxon>Chenopodiaceae</taxon>
        <taxon>Chenopodioideae</taxon>
        <taxon>Anserineae</taxon>
        <taxon>Spinacia</taxon>
    </lineage>
</organism>
<proteinExistence type="inferred from homology"/>
<feature type="domain" description="DEAD-box RNA helicase Q" evidence="13">
    <location>
        <begin position="257"/>
        <end position="285"/>
    </location>
</feature>
<evidence type="ECO:0000313" key="14">
    <source>
        <dbReference type="Proteomes" id="UP000813463"/>
    </source>
</evidence>
<dbReference type="GO" id="GO:0005524">
    <property type="term" value="F:ATP binding"/>
    <property type="evidence" value="ECO:0007669"/>
    <property type="project" value="UniProtKB-KW"/>
</dbReference>
<feature type="compositionally biased region" description="Gly residues" evidence="10">
    <location>
        <begin position="49"/>
        <end position="63"/>
    </location>
</feature>
<protein>
    <recommendedName>
        <fullName evidence="1">RNA helicase</fullName>
        <ecNumber evidence="1">3.6.4.13</ecNumber>
    </recommendedName>
</protein>
<evidence type="ECO:0000256" key="2">
    <source>
        <dbReference type="ARBA" id="ARBA00022741"/>
    </source>
</evidence>
<feature type="short sequence motif" description="Q motif" evidence="9">
    <location>
        <begin position="257"/>
        <end position="285"/>
    </location>
</feature>
<comment type="similarity">
    <text evidence="7">Belongs to the DEAD box helicase family. DDX3/DED1 subfamily.</text>
</comment>
<feature type="compositionally biased region" description="Low complexity" evidence="10">
    <location>
        <begin position="11"/>
        <end position="23"/>
    </location>
</feature>
<feature type="domain" description="Helicase C-terminal" evidence="12">
    <location>
        <begin position="505"/>
        <end position="655"/>
    </location>
</feature>
<dbReference type="InterPro" id="IPR044763">
    <property type="entry name" value="Ded1/Dbp1_DEADc"/>
</dbReference>
<sequence length="744" mass="81093">MAPWTSCDFPSLTSSTRTSSGSTRPPFQSTQPLFGSTRPPMGSTRSPSGFGGSYHRGGGSGSHRGGRGGDRAFENHVDEQPKSPSGFGESHHREGGWLRRCTNDSRGGERVSENGVDEDSKSPSGFGGYRGRGGWPHRGGRGGGRRAFENNFDEDRKSPSGFGGSYHRGRGGGGRGTHGGGRGEKVFANHRVVVDERNSFDDVDDVSEKFDELEEIEETNKLVNQLNLNNPNTMINFDAYEDIPVEVSGENVPEPVTTFDEIDLGKALNDNIKRCKYVKPTPIQRHAIPIAVNGRDLMACAQTGSGKTAAFCFPIIAGILKRVPPYRPPSGSGGGSSRMACPVALIMSPTRELSSQIHDEATKFAYQTGVKVAVAYGGTPMAEQLRKLARGVDILVATPGRLVDMIERGKVSLRMIRYLALDEADRMLDMGFEPQIRKIVQQMDMPAPGSRQTMLFSATFPTEIQKLASDFLTNYIFLTVGKVGSSTDLIKQKVEFVKDFDKRQHLKDLLMSQKNGTQGKHALTIVFAETKRGVDDLEYWLSNNGFPATAIHGDKAQWEREKALRSFKSGTTPIIVATDVAARGLDIPCVAHVINFDLPRDIDDYVHRIGRTGRAGNSGLATAFFNDKNMSISKALIEVMEDSNQEVPSWLVEYAETPSSYGYGYGGGSSSRRSRGGKFGGHDYRSFNQASSNGYSDYSNNTYSGQVATPEPFADATTAAADYYNSPEYGFTHGYDSIVPSGWD</sequence>
<dbReference type="SMART" id="SM00490">
    <property type="entry name" value="HELICc"/>
    <property type="match status" value="1"/>
</dbReference>
<dbReference type="PROSITE" id="PS51195">
    <property type="entry name" value="Q_MOTIF"/>
    <property type="match status" value="1"/>
</dbReference>
<keyword evidence="3" id="KW-0378">Hydrolase</keyword>
<dbReference type="FunFam" id="3.40.50.300:FF:000008">
    <property type="entry name" value="ATP-dependent RNA helicase RhlB"/>
    <property type="match status" value="1"/>
</dbReference>
<dbReference type="KEGG" id="soe:110795003"/>
<evidence type="ECO:0000256" key="8">
    <source>
        <dbReference type="ARBA" id="ARBA00047984"/>
    </source>
</evidence>
<dbReference type="AlphaFoldDB" id="A0A9R0IUA8"/>
<evidence type="ECO:0000256" key="9">
    <source>
        <dbReference type="PROSITE-ProRule" id="PRU00552"/>
    </source>
</evidence>
<dbReference type="Pfam" id="PF00271">
    <property type="entry name" value="Helicase_C"/>
    <property type="match status" value="1"/>
</dbReference>
<accession>A0A9R0IUA8</accession>
<evidence type="ECO:0000259" key="11">
    <source>
        <dbReference type="PROSITE" id="PS51192"/>
    </source>
</evidence>
<feature type="compositionally biased region" description="Basic and acidic residues" evidence="10">
    <location>
        <begin position="67"/>
        <end position="81"/>
    </location>
</feature>
<dbReference type="OrthoDB" id="196131at2759"/>
<keyword evidence="5" id="KW-0067">ATP-binding</keyword>
<dbReference type="EC" id="3.6.4.13" evidence="1"/>
<dbReference type="Proteomes" id="UP000813463">
    <property type="component" value="Chromosome 2"/>
</dbReference>
<dbReference type="PANTHER" id="PTHR47958">
    <property type="entry name" value="ATP-DEPENDENT RNA HELICASE DBP3"/>
    <property type="match status" value="1"/>
</dbReference>
<dbReference type="PROSITE" id="PS51194">
    <property type="entry name" value="HELICASE_CTER"/>
    <property type="match status" value="1"/>
</dbReference>
<evidence type="ECO:0000256" key="10">
    <source>
        <dbReference type="SAM" id="MobiDB-lite"/>
    </source>
</evidence>
<feature type="compositionally biased region" description="Polar residues" evidence="10">
    <location>
        <begin position="25"/>
        <end position="34"/>
    </location>
</feature>
<keyword evidence="14" id="KW-1185">Reference proteome</keyword>
<dbReference type="InterPro" id="IPR001650">
    <property type="entry name" value="Helicase_C-like"/>
</dbReference>
<dbReference type="RefSeq" id="XP_021855667.1">
    <property type="nucleotide sequence ID" value="XM_021999975.2"/>
</dbReference>
<dbReference type="InterPro" id="IPR014001">
    <property type="entry name" value="Helicase_ATP-bd"/>
</dbReference>
<evidence type="ECO:0000256" key="1">
    <source>
        <dbReference type="ARBA" id="ARBA00012552"/>
    </source>
</evidence>
<dbReference type="GO" id="GO:0016787">
    <property type="term" value="F:hydrolase activity"/>
    <property type="evidence" value="ECO:0007669"/>
    <property type="project" value="UniProtKB-KW"/>
</dbReference>
<feature type="compositionally biased region" description="Gly residues" evidence="10">
    <location>
        <begin position="161"/>
        <end position="180"/>
    </location>
</feature>
<dbReference type="InterPro" id="IPR027417">
    <property type="entry name" value="P-loop_NTPase"/>
</dbReference>
<dbReference type="GeneID" id="110795003"/>
<evidence type="ECO:0000256" key="7">
    <source>
        <dbReference type="ARBA" id="ARBA00024358"/>
    </source>
</evidence>
<feature type="domain" description="Helicase ATP-binding" evidence="11">
    <location>
        <begin position="288"/>
        <end position="478"/>
    </location>
</feature>
<dbReference type="CDD" id="cd18787">
    <property type="entry name" value="SF2_C_DEAD"/>
    <property type="match status" value="1"/>
</dbReference>
<dbReference type="GO" id="GO:0003729">
    <property type="term" value="F:mRNA binding"/>
    <property type="evidence" value="ECO:0000318"/>
    <property type="project" value="GO_Central"/>
</dbReference>
<dbReference type="SMART" id="SM00487">
    <property type="entry name" value="DEXDc"/>
    <property type="match status" value="1"/>
</dbReference>
<keyword evidence="4 15" id="KW-0347">Helicase</keyword>
<evidence type="ECO:0000313" key="15">
    <source>
        <dbReference type="RefSeq" id="XP_021855667.1"/>
    </source>
</evidence>
<evidence type="ECO:0000256" key="6">
    <source>
        <dbReference type="ARBA" id="ARBA00022884"/>
    </source>
</evidence>
<evidence type="ECO:0000256" key="3">
    <source>
        <dbReference type="ARBA" id="ARBA00022801"/>
    </source>
</evidence>
<feature type="compositionally biased region" description="Basic and acidic residues" evidence="10">
    <location>
        <begin position="89"/>
        <end position="112"/>
    </location>
</feature>
<dbReference type="CDD" id="cd17967">
    <property type="entry name" value="DEADc_DDX3_DDX4"/>
    <property type="match status" value="1"/>
</dbReference>
<feature type="compositionally biased region" description="Gly residues" evidence="10">
    <location>
        <begin position="125"/>
        <end position="137"/>
    </location>
</feature>
<dbReference type="PROSITE" id="PS51192">
    <property type="entry name" value="HELICASE_ATP_BIND_1"/>
    <property type="match status" value="1"/>
</dbReference>
<dbReference type="GO" id="GO:0003724">
    <property type="term" value="F:RNA helicase activity"/>
    <property type="evidence" value="ECO:0000318"/>
    <property type="project" value="GO_Central"/>
</dbReference>